<accession>A0A2Z6ZQ56</accession>
<evidence type="ECO:0000313" key="2">
    <source>
        <dbReference type="Proteomes" id="UP000250235"/>
    </source>
</evidence>
<dbReference type="Proteomes" id="UP000250235">
    <property type="component" value="Unassembled WGS sequence"/>
</dbReference>
<reference evidence="1 2" key="1">
    <citation type="journal article" date="2015" name="Proc. Natl. Acad. Sci. U.S.A.">
        <title>The resurrection genome of Boea hygrometrica: A blueprint for survival of dehydration.</title>
        <authorList>
            <person name="Xiao L."/>
            <person name="Yang G."/>
            <person name="Zhang L."/>
            <person name="Yang X."/>
            <person name="Zhao S."/>
            <person name="Ji Z."/>
            <person name="Zhou Q."/>
            <person name="Hu M."/>
            <person name="Wang Y."/>
            <person name="Chen M."/>
            <person name="Xu Y."/>
            <person name="Jin H."/>
            <person name="Xiao X."/>
            <person name="Hu G."/>
            <person name="Bao F."/>
            <person name="Hu Y."/>
            <person name="Wan P."/>
            <person name="Li L."/>
            <person name="Deng X."/>
            <person name="Kuang T."/>
            <person name="Xiang C."/>
            <person name="Zhu J.K."/>
            <person name="Oliver M.J."/>
            <person name="He Y."/>
        </authorList>
    </citation>
    <scope>NUCLEOTIDE SEQUENCE [LARGE SCALE GENOMIC DNA]</scope>
    <source>
        <strain evidence="2">cv. XS01</strain>
    </source>
</reference>
<proteinExistence type="predicted"/>
<name>A0A2Z6ZQ56_9LAMI</name>
<evidence type="ECO:0000313" key="1">
    <source>
        <dbReference type="EMBL" id="KZT75202.1"/>
    </source>
</evidence>
<protein>
    <submittedName>
        <fullName evidence="1">Uncharacterized protein</fullName>
    </submittedName>
</protein>
<organism evidence="1 2">
    <name type="scientific">Dorcoceras hygrometricum</name>
    <dbReference type="NCBI Taxonomy" id="472368"/>
    <lineage>
        <taxon>Eukaryota</taxon>
        <taxon>Viridiplantae</taxon>
        <taxon>Streptophyta</taxon>
        <taxon>Embryophyta</taxon>
        <taxon>Tracheophyta</taxon>
        <taxon>Spermatophyta</taxon>
        <taxon>Magnoliopsida</taxon>
        <taxon>eudicotyledons</taxon>
        <taxon>Gunneridae</taxon>
        <taxon>Pentapetalae</taxon>
        <taxon>asterids</taxon>
        <taxon>lamiids</taxon>
        <taxon>Lamiales</taxon>
        <taxon>Gesneriaceae</taxon>
        <taxon>Didymocarpoideae</taxon>
        <taxon>Trichosporeae</taxon>
        <taxon>Loxocarpinae</taxon>
        <taxon>Dorcoceras</taxon>
    </lineage>
</organism>
<dbReference type="AlphaFoldDB" id="A0A2Z6ZQ56"/>
<keyword evidence="2" id="KW-1185">Reference proteome</keyword>
<sequence>MLRYGREVADLLRTRLERDIDEAPRLSWPRAPLWRARFLRWRPPAGRRSGDAPEMS</sequence>
<dbReference type="EMBL" id="KV372700">
    <property type="protein sequence ID" value="KZT75202.1"/>
    <property type="molecule type" value="Genomic_DNA"/>
</dbReference>
<gene>
    <name evidence="1" type="ORF">F511_47773</name>
</gene>